<proteinExistence type="predicted"/>
<feature type="domain" description="DUF4394" evidence="3">
    <location>
        <begin position="32"/>
        <end position="245"/>
    </location>
</feature>
<gene>
    <name evidence="4" type="ORF">ILT43_06930</name>
</gene>
<evidence type="ECO:0000259" key="3">
    <source>
        <dbReference type="Pfam" id="PF14339"/>
    </source>
</evidence>
<feature type="chain" id="PRO_5046306244" evidence="1">
    <location>
        <begin position="21"/>
        <end position="282"/>
    </location>
</feature>
<protein>
    <submittedName>
        <fullName evidence="4">DUF4394 domain-containing protein</fullName>
    </submittedName>
</protein>
<dbReference type="NCBIfam" id="TIGR02595">
    <property type="entry name" value="PEP_CTERM"/>
    <property type="match status" value="1"/>
</dbReference>
<dbReference type="NCBIfam" id="NF035944">
    <property type="entry name" value="PEPxxWA-CTERM"/>
    <property type="match status" value="1"/>
</dbReference>
<evidence type="ECO:0000313" key="5">
    <source>
        <dbReference type="Proteomes" id="UP000763641"/>
    </source>
</evidence>
<comment type="caution">
    <text evidence="4">The sequence shown here is derived from an EMBL/GenBank/DDBJ whole genome shotgun (WGS) entry which is preliminary data.</text>
</comment>
<feature type="signal peptide" evidence="1">
    <location>
        <begin position="1"/>
        <end position="20"/>
    </location>
</feature>
<organism evidence="4 5">
    <name type="scientific">Sphingomonas longa</name>
    <dbReference type="NCBI Taxonomy" id="2778730"/>
    <lineage>
        <taxon>Bacteria</taxon>
        <taxon>Pseudomonadati</taxon>
        <taxon>Pseudomonadota</taxon>
        <taxon>Alphaproteobacteria</taxon>
        <taxon>Sphingomonadales</taxon>
        <taxon>Sphingomonadaceae</taxon>
        <taxon>Sphingomonas</taxon>
    </lineage>
</organism>
<sequence length="282" mass="28795">MKTMILAGLLAVGAASGADAATIYGVDELNNLIGYNSAAPGVATSSVAITGIGDSIKAIDFRPGNRQLYALGSNNIIYTVNLTTGVATAASGVLALTGTEFAFDFNPTIDRLRIVSNSNDNYVFNPNDGALTTATPVFYAAGDVNAGRNPDVTAAAYTQSLSGPTATTQLYSIDTTRGVLTRQANSAGTLVTVGALGTPLGSRTSFDILGNDAFVSNGTRLFSINLNTGALTRVGTTQDALFGLAIAPVPEPATWAMMILGAGMAGGALRRRRAVKTAVSFG</sequence>
<keyword evidence="1" id="KW-0732">Signal</keyword>
<dbReference type="RefSeq" id="WP_204198772.1">
    <property type="nucleotide sequence ID" value="NZ_JAFEMC010000002.1"/>
</dbReference>
<evidence type="ECO:0000259" key="2">
    <source>
        <dbReference type="Pfam" id="PF07589"/>
    </source>
</evidence>
<reference evidence="4 5" key="1">
    <citation type="submission" date="2020-12" db="EMBL/GenBank/DDBJ databases">
        <title>Sphingomonas sp.</title>
        <authorList>
            <person name="Kim M.K."/>
        </authorList>
    </citation>
    <scope>NUCLEOTIDE SEQUENCE [LARGE SCALE GENOMIC DNA]</scope>
    <source>
        <strain evidence="4 5">BT552</strain>
    </source>
</reference>
<accession>A0ABS2D5F9</accession>
<dbReference type="InterPro" id="IPR013424">
    <property type="entry name" value="Ice-binding_C"/>
</dbReference>
<evidence type="ECO:0000256" key="1">
    <source>
        <dbReference type="SAM" id="SignalP"/>
    </source>
</evidence>
<dbReference type="EMBL" id="JAFEMC010000002">
    <property type="protein sequence ID" value="MBM6576103.1"/>
    <property type="molecule type" value="Genomic_DNA"/>
</dbReference>
<feature type="domain" description="Ice-binding protein C-terminal" evidence="2">
    <location>
        <begin position="248"/>
        <end position="272"/>
    </location>
</feature>
<name>A0ABS2D5F9_9SPHN</name>
<dbReference type="Proteomes" id="UP000763641">
    <property type="component" value="Unassembled WGS sequence"/>
</dbReference>
<dbReference type="InterPro" id="IPR025507">
    <property type="entry name" value="DUF4394"/>
</dbReference>
<keyword evidence="5" id="KW-1185">Reference proteome</keyword>
<evidence type="ECO:0000313" key="4">
    <source>
        <dbReference type="EMBL" id="MBM6576103.1"/>
    </source>
</evidence>
<dbReference type="SUPFAM" id="SSF69304">
    <property type="entry name" value="Tricorn protease N-terminal domain"/>
    <property type="match status" value="1"/>
</dbReference>
<dbReference type="Pfam" id="PF07589">
    <property type="entry name" value="PEP-CTERM"/>
    <property type="match status" value="1"/>
</dbReference>
<dbReference type="Pfam" id="PF14339">
    <property type="entry name" value="DUF4394"/>
    <property type="match status" value="1"/>
</dbReference>